<proteinExistence type="predicted"/>
<protein>
    <submittedName>
        <fullName evidence="2">NnrS family protein</fullName>
    </submittedName>
</protein>
<accession>A0A369XJN4</accession>
<feature type="transmembrane region" description="Helical" evidence="1">
    <location>
        <begin position="296"/>
        <end position="314"/>
    </location>
</feature>
<evidence type="ECO:0000313" key="3">
    <source>
        <dbReference type="Proteomes" id="UP000253831"/>
    </source>
</evidence>
<evidence type="ECO:0000256" key="1">
    <source>
        <dbReference type="SAM" id="Phobius"/>
    </source>
</evidence>
<dbReference type="Pfam" id="PF05940">
    <property type="entry name" value="NnrS"/>
    <property type="match status" value="1"/>
</dbReference>
<keyword evidence="1" id="KW-0812">Transmembrane</keyword>
<keyword evidence="1" id="KW-0472">Membrane</keyword>
<feature type="transmembrane region" description="Helical" evidence="1">
    <location>
        <begin position="208"/>
        <end position="227"/>
    </location>
</feature>
<evidence type="ECO:0000313" key="2">
    <source>
        <dbReference type="EMBL" id="RDE49645.1"/>
    </source>
</evidence>
<feature type="transmembrane region" description="Helical" evidence="1">
    <location>
        <begin position="233"/>
        <end position="250"/>
    </location>
</feature>
<name>A0A369XJN4_9PROT</name>
<sequence length="389" mass="43563">MRFSDKPLWLVGFRPFFALACLSGLTLPVLWALLFSGTLAAPAAPTAPFSPTQWHAHEMFFGFGWAVMGGFLLTSTKNWVKIRGYHGTALILLVSAWLLERAGMWFAGALPPLLFRLSNNLFLASIVAMLLWSLIRHRQSDSFRDNYFFLIILPLFLVAKNLLLSEAHFQAGASMALALFRVAFLVMLERTLTQFMKNAMQAEILRNAVLDTGIKMLAVVLVFASLLPAPVSAWSGLLLALLLLVRFAFWKPQLALRRLDIGIMYLGYLAIVAQLLLEFVGLVAQPAWIGSLPMHVFTFGAMGLIIPAMLIRIVNGHTGRKVVFDGLDKAVLWIMIAGFVIRIVIPQIDPANYLRWIDLAAVCWFSCFAILGWRYIPYLLQARVDGREH</sequence>
<feature type="transmembrane region" description="Helical" evidence="1">
    <location>
        <begin position="85"/>
        <end position="107"/>
    </location>
</feature>
<organism evidence="2 3">
    <name type="scientific">Candidatus Accumulibacter meliphilus</name>
    <dbReference type="NCBI Taxonomy" id="2211374"/>
    <lineage>
        <taxon>Bacteria</taxon>
        <taxon>Pseudomonadati</taxon>
        <taxon>Pseudomonadota</taxon>
        <taxon>Betaproteobacteria</taxon>
        <taxon>Candidatus Accumulibacter</taxon>
    </lineage>
</organism>
<feature type="transmembrane region" description="Helical" evidence="1">
    <location>
        <begin position="357"/>
        <end position="376"/>
    </location>
</feature>
<gene>
    <name evidence="2" type="ORF">DVS81_15655</name>
</gene>
<comment type="caution">
    <text evidence="2">The sequence shown here is derived from an EMBL/GenBank/DDBJ whole genome shotgun (WGS) entry which is preliminary data.</text>
</comment>
<dbReference type="EMBL" id="QPGA01000036">
    <property type="protein sequence ID" value="RDE49645.1"/>
    <property type="molecule type" value="Genomic_DNA"/>
</dbReference>
<feature type="transmembrane region" description="Helical" evidence="1">
    <location>
        <begin position="56"/>
        <end position="73"/>
    </location>
</feature>
<feature type="transmembrane region" description="Helical" evidence="1">
    <location>
        <begin position="113"/>
        <end position="135"/>
    </location>
</feature>
<dbReference type="AlphaFoldDB" id="A0A369XJN4"/>
<feature type="transmembrane region" description="Helical" evidence="1">
    <location>
        <begin position="326"/>
        <end position="345"/>
    </location>
</feature>
<feature type="transmembrane region" description="Helical" evidence="1">
    <location>
        <begin position="262"/>
        <end position="284"/>
    </location>
</feature>
<reference evidence="2 3" key="1">
    <citation type="submission" date="2018-05" db="EMBL/GenBank/DDBJ databases">
        <title>Integrated omic analyses show evidence that a Ca. Accumulibacter phosphatis strain performs denitrification under micro-aerobic conditions.</title>
        <authorList>
            <person name="Camejo P.Y."/>
            <person name="Katherine M.D."/>
            <person name="Daniel N.R."/>
        </authorList>
    </citation>
    <scope>NUCLEOTIDE SEQUENCE [LARGE SCALE GENOMIC DNA]</scope>
    <source>
        <strain evidence="2">UW-LDO-IC</strain>
    </source>
</reference>
<feature type="transmembrane region" description="Helical" evidence="1">
    <location>
        <begin position="169"/>
        <end position="188"/>
    </location>
</feature>
<feature type="transmembrane region" description="Helical" evidence="1">
    <location>
        <begin position="147"/>
        <end position="163"/>
    </location>
</feature>
<dbReference type="Proteomes" id="UP000253831">
    <property type="component" value="Unassembled WGS sequence"/>
</dbReference>
<keyword evidence="1" id="KW-1133">Transmembrane helix</keyword>
<dbReference type="InterPro" id="IPR010266">
    <property type="entry name" value="NnrS"/>
</dbReference>